<organism evidence="2 3">
    <name type="scientific">Kribbella sandramycini</name>
    <dbReference type="NCBI Taxonomy" id="60450"/>
    <lineage>
        <taxon>Bacteria</taxon>
        <taxon>Bacillati</taxon>
        <taxon>Actinomycetota</taxon>
        <taxon>Actinomycetes</taxon>
        <taxon>Propionibacteriales</taxon>
        <taxon>Kribbellaceae</taxon>
        <taxon>Kribbella</taxon>
    </lineage>
</organism>
<evidence type="ECO:0000313" key="2">
    <source>
        <dbReference type="EMBL" id="NOL45765.1"/>
    </source>
</evidence>
<dbReference type="EMBL" id="JACHKF010000001">
    <property type="protein sequence ID" value="MBB6567228.1"/>
    <property type="molecule type" value="Genomic_DNA"/>
</dbReference>
<gene>
    <name evidence="1" type="ORF">HNR71_002865</name>
    <name evidence="2" type="ORF">HPO96_36525</name>
</gene>
<reference evidence="2 3" key="1">
    <citation type="submission" date="2020-05" db="EMBL/GenBank/DDBJ databases">
        <title>Genome sequence of Kribbella sandramycini ATCC 39419.</title>
        <authorList>
            <person name="Maclea K.S."/>
            <person name="Fair J.L."/>
        </authorList>
    </citation>
    <scope>NUCLEOTIDE SEQUENCE [LARGE SCALE GENOMIC DNA]</scope>
    <source>
        <strain evidence="2 3">ATCC 39419</strain>
    </source>
</reference>
<comment type="caution">
    <text evidence="2">The sequence shown here is derived from an EMBL/GenBank/DDBJ whole genome shotgun (WGS) entry which is preliminary data.</text>
</comment>
<keyword evidence="3" id="KW-1185">Reference proteome</keyword>
<accession>A0A7Y4L7C7</accession>
<evidence type="ECO:0000313" key="3">
    <source>
        <dbReference type="Proteomes" id="UP000534306"/>
    </source>
</evidence>
<dbReference type="Proteomes" id="UP000534306">
    <property type="component" value="Unassembled WGS sequence"/>
</dbReference>
<reference evidence="1 4" key="2">
    <citation type="submission" date="2020-08" db="EMBL/GenBank/DDBJ databases">
        <title>Sequencing the genomes of 1000 actinobacteria strains.</title>
        <authorList>
            <person name="Klenk H.-P."/>
        </authorList>
    </citation>
    <scope>NUCLEOTIDE SEQUENCE [LARGE SCALE GENOMIC DNA]</scope>
    <source>
        <strain evidence="1 4">DSM 15626</strain>
    </source>
</reference>
<protein>
    <submittedName>
        <fullName evidence="2">Uncharacterized protein</fullName>
    </submittedName>
</protein>
<dbReference type="AlphaFoldDB" id="A0A7Y4L7C7"/>
<evidence type="ECO:0000313" key="4">
    <source>
        <dbReference type="Proteomes" id="UP000553957"/>
    </source>
</evidence>
<sequence>MTGLSVCETGIVARCRAAANPTATNGSRNYTWSYSGGPDLTIQIDNAPDTPGRAAWAYVYNRSKNTTEVVFDFRRAIGR</sequence>
<dbReference type="Proteomes" id="UP000553957">
    <property type="component" value="Unassembled WGS sequence"/>
</dbReference>
<dbReference type="RefSeq" id="WP_171679061.1">
    <property type="nucleotide sequence ID" value="NZ_BAAAGT010000023.1"/>
</dbReference>
<evidence type="ECO:0000313" key="1">
    <source>
        <dbReference type="EMBL" id="MBB6567228.1"/>
    </source>
</evidence>
<proteinExistence type="predicted"/>
<dbReference type="EMBL" id="JABJRC010000016">
    <property type="protein sequence ID" value="NOL45765.1"/>
    <property type="molecule type" value="Genomic_DNA"/>
</dbReference>
<name>A0A7Y4L7C7_9ACTN</name>